<dbReference type="RefSeq" id="WP_017467380.1">
    <property type="nucleotide sequence ID" value="NZ_BMEW01000004.1"/>
</dbReference>
<proteinExistence type="inferred from homology"/>
<evidence type="ECO:0000259" key="7">
    <source>
        <dbReference type="Pfam" id="PF06429"/>
    </source>
</evidence>
<dbReference type="PANTHER" id="PTHR30033">
    <property type="entry name" value="FLAGELLAR HOOK-ASSOCIATED PROTEIN 1"/>
    <property type="match status" value="1"/>
</dbReference>
<dbReference type="OrthoDB" id="7181295at2"/>
<evidence type="ECO:0000313" key="10">
    <source>
        <dbReference type="Proteomes" id="UP000186559"/>
    </source>
</evidence>
<feature type="domain" description="Flagellar basal-body/hook protein C-terminal" evidence="7">
    <location>
        <begin position="449"/>
        <end position="485"/>
    </location>
</feature>
<gene>
    <name evidence="9" type="ORF">Ga0080559_TMP1879</name>
</gene>
<dbReference type="InterPro" id="IPR053927">
    <property type="entry name" value="FlgK_helical"/>
</dbReference>
<keyword evidence="6" id="KW-0975">Bacterial flagellum</keyword>
<name>A0A1U7D3M5_9RHOB</name>
<protein>
    <recommendedName>
        <fullName evidence="4">Flagellar hook-associated protein 1</fullName>
    </recommendedName>
</protein>
<dbReference type="STRING" id="1229727.Ga0080559_TMP1879"/>
<keyword evidence="10" id="KW-1185">Reference proteome</keyword>
<dbReference type="InterPro" id="IPR002371">
    <property type="entry name" value="FlgK"/>
</dbReference>
<dbReference type="KEGG" id="tpro:Ga0080559_TMP1879"/>
<evidence type="ECO:0000256" key="1">
    <source>
        <dbReference type="ARBA" id="ARBA00004365"/>
    </source>
</evidence>
<organism evidence="9 10">
    <name type="scientific">Salipiger profundus</name>
    <dbReference type="NCBI Taxonomy" id="1229727"/>
    <lineage>
        <taxon>Bacteria</taxon>
        <taxon>Pseudomonadati</taxon>
        <taxon>Pseudomonadota</taxon>
        <taxon>Alphaproteobacteria</taxon>
        <taxon>Rhodobacterales</taxon>
        <taxon>Roseobacteraceae</taxon>
        <taxon>Salipiger</taxon>
    </lineage>
</organism>
<dbReference type="GO" id="GO:0005198">
    <property type="term" value="F:structural molecule activity"/>
    <property type="evidence" value="ECO:0007669"/>
    <property type="project" value="InterPro"/>
</dbReference>
<dbReference type="InterPro" id="IPR010930">
    <property type="entry name" value="Flg_bb/hook_C_dom"/>
</dbReference>
<evidence type="ECO:0000256" key="4">
    <source>
        <dbReference type="ARBA" id="ARBA00016244"/>
    </source>
</evidence>
<keyword evidence="9" id="KW-0966">Cell projection</keyword>
<comment type="subcellular location">
    <subcellularLocation>
        <location evidence="1">Bacterial flagellum</location>
    </subcellularLocation>
    <subcellularLocation>
        <location evidence="2">Secreted</location>
    </subcellularLocation>
</comment>
<dbReference type="Proteomes" id="UP000186559">
    <property type="component" value="Chromosome"/>
</dbReference>
<feature type="domain" description="Flagellar hook-associated protein FlgK helical" evidence="8">
    <location>
        <begin position="89"/>
        <end position="315"/>
    </location>
</feature>
<dbReference type="GO" id="GO:0009424">
    <property type="term" value="C:bacterial-type flagellum hook"/>
    <property type="evidence" value="ECO:0007669"/>
    <property type="project" value="InterPro"/>
</dbReference>
<dbReference type="PANTHER" id="PTHR30033:SF1">
    <property type="entry name" value="FLAGELLAR HOOK-ASSOCIATED PROTEIN 1"/>
    <property type="match status" value="1"/>
</dbReference>
<evidence type="ECO:0000256" key="5">
    <source>
        <dbReference type="ARBA" id="ARBA00022525"/>
    </source>
</evidence>
<keyword evidence="5" id="KW-0964">Secreted</keyword>
<keyword evidence="9" id="KW-0282">Flagellum</keyword>
<dbReference type="GO" id="GO:0005576">
    <property type="term" value="C:extracellular region"/>
    <property type="evidence" value="ECO:0007669"/>
    <property type="project" value="UniProtKB-SubCell"/>
</dbReference>
<evidence type="ECO:0000259" key="8">
    <source>
        <dbReference type="Pfam" id="PF22638"/>
    </source>
</evidence>
<reference evidence="9 10" key="1">
    <citation type="submission" date="2016-03" db="EMBL/GenBank/DDBJ databases">
        <title>Deep-sea bacteria in the southern Pacific.</title>
        <authorList>
            <person name="Tang K."/>
        </authorList>
    </citation>
    <scope>NUCLEOTIDE SEQUENCE [LARGE SCALE GENOMIC DNA]</scope>
    <source>
        <strain evidence="9 10">JLT2016</strain>
    </source>
</reference>
<comment type="similarity">
    <text evidence="3">Belongs to the flagella basal body rod proteins family.</text>
</comment>
<dbReference type="NCBIfam" id="TIGR02492">
    <property type="entry name" value="flgK_ends"/>
    <property type="match status" value="1"/>
</dbReference>
<keyword evidence="9" id="KW-0969">Cilium</keyword>
<accession>A0A1U7D3M5</accession>
<dbReference type="Pfam" id="PF22638">
    <property type="entry name" value="FlgK_D1"/>
    <property type="match status" value="1"/>
</dbReference>
<dbReference type="AlphaFoldDB" id="A0A1U7D3M5"/>
<dbReference type="SUPFAM" id="SSF64518">
    <property type="entry name" value="Phase 1 flagellin"/>
    <property type="match status" value="1"/>
</dbReference>
<evidence type="ECO:0000313" key="9">
    <source>
        <dbReference type="EMBL" id="APX22675.1"/>
    </source>
</evidence>
<dbReference type="EMBL" id="CP014796">
    <property type="protein sequence ID" value="APX22675.1"/>
    <property type="molecule type" value="Genomic_DNA"/>
</dbReference>
<evidence type="ECO:0000256" key="2">
    <source>
        <dbReference type="ARBA" id="ARBA00004613"/>
    </source>
</evidence>
<dbReference type="GO" id="GO:0044780">
    <property type="term" value="P:bacterial-type flagellum assembly"/>
    <property type="evidence" value="ECO:0007669"/>
    <property type="project" value="InterPro"/>
</dbReference>
<sequence length="486" mass="49939">MSLSGALSNALSGLTANSRAATLVASNIANATTESYGRRTLELSSRAAGTSGGVMIGGVVRNTDAAVIADRRFSDAQSGFANDMQSFATRIETLLGESDAPGSLNSMYAAFENALTAAASDPSSTQRLKTVAHAAQGFATTLNTISDSIQAARTDADRSVSAQVSSLNTGLARVRDLNTAIADGATRGGDPSSLMDERQRVIDEMSAIVPLRAVARDNGALALYAGSGTVLLDPSIHRDPVEIGFQPHDPVTAYTTLENGFLSGLTIDGKAINSSNSGLLGGGTLGAQLQIRDTVAVDMQGVLDGVARDLVERFGPGGPDGTLSTGDPGLFTDGGLAFDPTNEPGLAGRISLNALVDPEGTEVWRLRDGLGAATQGAVGDASRLLGYSDALSDLDVPGSSSLGSGASSFGGHVTDFIAAVSAARVRADGEQSFTSARHTALKELELSKGVDTDAELQDLMQIEQHYAANARVMSTVDDLMQTLLSI</sequence>
<evidence type="ECO:0000256" key="6">
    <source>
        <dbReference type="ARBA" id="ARBA00023143"/>
    </source>
</evidence>
<dbReference type="Pfam" id="PF06429">
    <property type="entry name" value="Flg_bbr_C"/>
    <property type="match status" value="1"/>
</dbReference>
<evidence type="ECO:0000256" key="3">
    <source>
        <dbReference type="ARBA" id="ARBA00009677"/>
    </source>
</evidence>